<name>G8R2G7_OWEHD</name>
<accession>G8R2G7</accession>
<dbReference type="InterPro" id="IPR001173">
    <property type="entry name" value="Glyco_trans_2-like"/>
</dbReference>
<evidence type="ECO:0000313" key="2">
    <source>
        <dbReference type="EMBL" id="AEV33979.1"/>
    </source>
</evidence>
<dbReference type="EMBL" id="CP003156">
    <property type="protein sequence ID" value="AEV33979.1"/>
    <property type="molecule type" value="Genomic_DNA"/>
</dbReference>
<feature type="domain" description="Glycosyltransferase 2-like" evidence="1">
    <location>
        <begin position="5"/>
        <end position="185"/>
    </location>
</feature>
<dbReference type="Gene3D" id="3.90.550.10">
    <property type="entry name" value="Spore Coat Polysaccharide Biosynthesis Protein SpsA, Chain A"/>
    <property type="match status" value="1"/>
</dbReference>
<dbReference type="InterPro" id="IPR050834">
    <property type="entry name" value="Glycosyltransf_2"/>
</dbReference>
<reference evidence="2 3" key="1">
    <citation type="journal article" date="2012" name="Stand. Genomic Sci.">
        <title>Genome sequence of the orange-pigmented seawater bacterium Owenweeksia hongkongensis type strain (UST20020801(T)).</title>
        <authorList>
            <person name="Riedel T."/>
            <person name="Held B."/>
            <person name="Nolan M."/>
            <person name="Lucas S."/>
            <person name="Lapidus A."/>
            <person name="Tice H."/>
            <person name="Del Rio T.G."/>
            <person name="Cheng J.F."/>
            <person name="Han C."/>
            <person name="Tapia R."/>
            <person name="Goodwin L.A."/>
            <person name="Pitluck S."/>
            <person name="Liolios K."/>
            <person name="Mavromatis K."/>
            <person name="Pagani I."/>
            <person name="Ivanova N."/>
            <person name="Mikhailova N."/>
            <person name="Pati A."/>
            <person name="Chen A."/>
            <person name="Palaniappan K."/>
            <person name="Rohde M."/>
            <person name="Tindall B.J."/>
            <person name="Detter J.C."/>
            <person name="Goker M."/>
            <person name="Woyke T."/>
            <person name="Bristow J."/>
            <person name="Eisen J.A."/>
            <person name="Markowitz V."/>
            <person name="Hugenholtz P."/>
            <person name="Klenk H.P."/>
            <person name="Kyrpides N.C."/>
        </authorList>
    </citation>
    <scope>NUCLEOTIDE SEQUENCE</scope>
    <source>
        <strain evidence="3">DSM 17368 / JCM 12287 / NRRL B-23963</strain>
    </source>
</reference>
<organism evidence="2 3">
    <name type="scientific">Owenweeksia hongkongensis (strain DSM 17368 / CIP 108786 / JCM 12287 / NRRL B-23963 / UST20020801)</name>
    <dbReference type="NCBI Taxonomy" id="926562"/>
    <lineage>
        <taxon>Bacteria</taxon>
        <taxon>Pseudomonadati</taxon>
        <taxon>Bacteroidota</taxon>
        <taxon>Flavobacteriia</taxon>
        <taxon>Flavobacteriales</taxon>
        <taxon>Owenweeksiaceae</taxon>
        <taxon>Owenweeksia</taxon>
    </lineage>
</organism>
<dbReference type="SUPFAM" id="SSF53448">
    <property type="entry name" value="Nucleotide-diphospho-sugar transferases"/>
    <property type="match status" value="1"/>
</dbReference>
<keyword evidence="3" id="KW-1185">Reference proteome</keyword>
<dbReference type="AlphaFoldDB" id="G8R2G7"/>
<dbReference type="GO" id="GO:0016740">
    <property type="term" value="F:transferase activity"/>
    <property type="evidence" value="ECO:0007669"/>
    <property type="project" value="UniProtKB-KW"/>
</dbReference>
<dbReference type="HOGENOM" id="CLU_025996_0_6_10"/>
<dbReference type="PANTHER" id="PTHR43685">
    <property type="entry name" value="GLYCOSYLTRANSFERASE"/>
    <property type="match status" value="1"/>
</dbReference>
<keyword evidence="2" id="KW-0808">Transferase</keyword>
<dbReference type="Proteomes" id="UP000005631">
    <property type="component" value="Chromosome"/>
</dbReference>
<dbReference type="Pfam" id="PF00535">
    <property type="entry name" value="Glycos_transf_2"/>
    <property type="match status" value="1"/>
</dbReference>
<proteinExistence type="predicted"/>
<evidence type="ECO:0000259" key="1">
    <source>
        <dbReference type="Pfam" id="PF00535"/>
    </source>
</evidence>
<dbReference type="CDD" id="cd00761">
    <property type="entry name" value="Glyco_tranf_GTA_type"/>
    <property type="match status" value="1"/>
</dbReference>
<gene>
    <name evidence="2" type="ordered locus">Oweho_3024</name>
</gene>
<sequence>MPKVSVIIPNYNHEAYLPQRIESVLAQTFTDFELIILDDKSPDNSREVINEYAGLNPNIKTVFNTENTGSTFSQWNKGAEMAKGEYLWFAESDDYCESTLLEELVPLLDNNPDVGIAYAQTYLVNEESQIMNSYSKNLEFIYKTKEWEKDFVKPGKEAGKDWLYFHNPIPNASGAIIRKSVYMDIGMADTSMKLNGDWFLYAKILTHSNLAFCAKHLNYFRVHEHTQRHRARATGQVYNEIITINNYLREHIPGSDENADKAMAIVARWWIGSLFFQKRNAGYVRTNWKLYTTFRKYYPWLLPRILYHILFLMVRFVIRATGLLKLAKQLRNWLFPKKYFQH</sequence>
<dbReference type="PANTHER" id="PTHR43685:SF11">
    <property type="entry name" value="GLYCOSYLTRANSFERASE TAGX-RELATED"/>
    <property type="match status" value="1"/>
</dbReference>
<dbReference type="STRING" id="926562.Oweho_3024"/>
<protein>
    <submittedName>
        <fullName evidence="2">Putative glycosyltransferase</fullName>
    </submittedName>
</protein>
<evidence type="ECO:0000313" key="3">
    <source>
        <dbReference type="Proteomes" id="UP000005631"/>
    </source>
</evidence>
<dbReference type="eggNOG" id="COG1216">
    <property type="taxonomic scope" value="Bacteria"/>
</dbReference>
<dbReference type="InterPro" id="IPR029044">
    <property type="entry name" value="Nucleotide-diphossugar_trans"/>
</dbReference>
<dbReference type="KEGG" id="oho:Oweho_3024"/>